<gene>
    <name evidence="2" type="ORF">OU989_12135</name>
</gene>
<accession>A0AAJ5UQ48</accession>
<dbReference type="Gene3D" id="2.60.120.40">
    <property type="match status" value="1"/>
</dbReference>
<dbReference type="InterPro" id="IPR008983">
    <property type="entry name" value="Tumour_necrosis_fac-like_dom"/>
</dbReference>
<dbReference type="EMBL" id="CP113527">
    <property type="protein sequence ID" value="WDV05066.1"/>
    <property type="molecule type" value="Genomic_DNA"/>
</dbReference>
<evidence type="ECO:0008006" key="4">
    <source>
        <dbReference type="Google" id="ProtNLM"/>
    </source>
</evidence>
<feature type="compositionally biased region" description="Basic and acidic residues" evidence="1">
    <location>
        <begin position="7"/>
        <end position="21"/>
    </location>
</feature>
<evidence type="ECO:0000313" key="3">
    <source>
        <dbReference type="Proteomes" id="UP001219585"/>
    </source>
</evidence>
<evidence type="ECO:0000313" key="2">
    <source>
        <dbReference type="EMBL" id="WDV05066.1"/>
    </source>
</evidence>
<name>A0AAJ5UQ48_9BACI</name>
<protein>
    <recommendedName>
        <fullName evidence="4">BclA C-terminal domain-containing protein</fullName>
    </recommendedName>
</protein>
<proteinExistence type="predicted"/>
<organism evidence="2 3">
    <name type="scientific">Lysinibacillus irui</name>
    <dbReference type="NCBI Taxonomy" id="2998077"/>
    <lineage>
        <taxon>Bacteria</taxon>
        <taxon>Bacillati</taxon>
        <taxon>Bacillota</taxon>
        <taxon>Bacilli</taxon>
        <taxon>Bacillales</taxon>
        <taxon>Bacillaceae</taxon>
        <taxon>Lysinibacillus</taxon>
    </lineage>
</organism>
<dbReference type="Proteomes" id="UP001219585">
    <property type="component" value="Chromosome"/>
</dbReference>
<evidence type="ECO:0000256" key="1">
    <source>
        <dbReference type="SAM" id="MobiDB-lite"/>
    </source>
</evidence>
<dbReference type="KEGG" id="liu:OU989_12135"/>
<sequence length="186" mass="19849">MGFDSFNRSEKEPTNKRISRIHDDCEERCNDKNIHQGVQVPQQPVGMGLPGSAYIYDTTLQLTIPSNGQVTFNTNGNITPAGFVTHVPGTAPIIINQTGTYLITYELNVGGGPNAFALFNGDNQIAGSNYGDSTGNSTKNGQVITTLNASDVLTLRNINVNPVTLLNSITLGTQVISASIVILRLA</sequence>
<feature type="region of interest" description="Disordered" evidence="1">
    <location>
        <begin position="1"/>
        <end position="21"/>
    </location>
</feature>
<dbReference type="RefSeq" id="WP_274793299.1">
    <property type="nucleotide sequence ID" value="NZ_CP113527.1"/>
</dbReference>
<reference evidence="2" key="1">
    <citation type="submission" date="2022-11" db="EMBL/GenBank/DDBJ databases">
        <title>Lysinibacillus irui.</title>
        <authorList>
            <person name="Akintayo S.O."/>
        </authorList>
    </citation>
    <scope>NUCLEOTIDE SEQUENCE</scope>
    <source>
        <strain evidence="2">IRB4-01</strain>
    </source>
</reference>
<dbReference type="AlphaFoldDB" id="A0AAJ5UQ48"/>